<dbReference type="EMBL" id="QHHQ01000003">
    <property type="protein sequence ID" value="RAI01143.1"/>
    <property type="molecule type" value="Genomic_DNA"/>
</dbReference>
<gene>
    <name evidence="1" type="ORF">DLJ53_18170</name>
</gene>
<evidence type="ECO:0000313" key="2">
    <source>
        <dbReference type="Proteomes" id="UP000249590"/>
    </source>
</evidence>
<sequence>MLHDTTLRGTGLAISPHLYAPEKDFDPASVALKFARQVHRENATKALGWSPREFQTFNAAALAEIDQDFATAKALCGGDEAAALRLIGFPSDCAGRA</sequence>
<reference evidence="1 2" key="1">
    <citation type="submission" date="2018-05" db="EMBL/GenBank/DDBJ databases">
        <title>Acuticoccus sediminis sp. nov., isolated from deep-sea sediment of Indian Ocean.</title>
        <authorList>
            <person name="Liu X."/>
            <person name="Lai Q."/>
            <person name="Du Y."/>
            <person name="Sun F."/>
            <person name="Zhang X."/>
            <person name="Wang S."/>
            <person name="Shao Z."/>
        </authorList>
    </citation>
    <scope>NUCLEOTIDE SEQUENCE [LARGE SCALE GENOMIC DNA]</scope>
    <source>
        <strain evidence="1 2">PTG4-2</strain>
    </source>
</reference>
<comment type="caution">
    <text evidence="1">The sequence shown here is derived from an EMBL/GenBank/DDBJ whole genome shotgun (WGS) entry which is preliminary data.</text>
</comment>
<name>A0A8B2NVE9_9HYPH</name>
<proteinExistence type="predicted"/>
<evidence type="ECO:0000313" key="1">
    <source>
        <dbReference type="EMBL" id="RAI01143.1"/>
    </source>
</evidence>
<dbReference type="RefSeq" id="WP_111347762.1">
    <property type="nucleotide sequence ID" value="NZ_QHHQ01000003.1"/>
</dbReference>
<keyword evidence="2" id="KW-1185">Reference proteome</keyword>
<accession>A0A8B2NVE9</accession>
<protein>
    <submittedName>
        <fullName evidence="1">Uncharacterized protein</fullName>
    </submittedName>
</protein>
<organism evidence="1 2">
    <name type="scientific">Acuticoccus sediminis</name>
    <dbReference type="NCBI Taxonomy" id="2184697"/>
    <lineage>
        <taxon>Bacteria</taxon>
        <taxon>Pseudomonadati</taxon>
        <taxon>Pseudomonadota</taxon>
        <taxon>Alphaproteobacteria</taxon>
        <taxon>Hyphomicrobiales</taxon>
        <taxon>Amorphaceae</taxon>
        <taxon>Acuticoccus</taxon>
    </lineage>
</organism>
<dbReference type="Proteomes" id="UP000249590">
    <property type="component" value="Unassembled WGS sequence"/>
</dbReference>
<dbReference type="AlphaFoldDB" id="A0A8B2NVE9"/>